<feature type="transmembrane region" description="Helical" evidence="5">
    <location>
        <begin position="476"/>
        <end position="493"/>
    </location>
</feature>
<dbReference type="PANTHER" id="PTHR43226:SF1">
    <property type="entry name" value="XAA-PRO DIPEPTIDASE"/>
    <property type="match status" value="1"/>
</dbReference>
<dbReference type="InterPro" id="IPR000994">
    <property type="entry name" value="Pept_M24"/>
</dbReference>
<evidence type="ECO:0000256" key="4">
    <source>
        <dbReference type="ARBA" id="ARBA00023211"/>
    </source>
</evidence>
<evidence type="ECO:0000256" key="2">
    <source>
        <dbReference type="ARBA" id="ARBA00022723"/>
    </source>
</evidence>
<dbReference type="GO" id="GO:0070006">
    <property type="term" value="F:metalloaminopeptidase activity"/>
    <property type="evidence" value="ECO:0007669"/>
    <property type="project" value="InterPro"/>
</dbReference>
<organism evidence="8 9">
    <name type="scientific">Rhizoclosmatium globosum</name>
    <dbReference type="NCBI Taxonomy" id="329046"/>
    <lineage>
        <taxon>Eukaryota</taxon>
        <taxon>Fungi</taxon>
        <taxon>Fungi incertae sedis</taxon>
        <taxon>Chytridiomycota</taxon>
        <taxon>Chytridiomycota incertae sedis</taxon>
        <taxon>Chytridiomycetes</taxon>
        <taxon>Chytridiales</taxon>
        <taxon>Chytriomycetaceae</taxon>
        <taxon>Rhizoclosmatium</taxon>
    </lineage>
</organism>
<reference evidence="8 9" key="1">
    <citation type="submission" date="2016-07" db="EMBL/GenBank/DDBJ databases">
        <title>Pervasive Adenine N6-methylation of Active Genes in Fungi.</title>
        <authorList>
            <consortium name="DOE Joint Genome Institute"/>
            <person name="Mondo S.J."/>
            <person name="Dannebaum R.O."/>
            <person name="Kuo R.C."/>
            <person name="Labutti K."/>
            <person name="Haridas S."/>
            <person name="Kuo A."/>
            <person name="Salamov A."/>
            <person name="Ahrendt S.R."/>
            <person name="Lipzen A."/>
            <person name="Sullivan W."/>
            <person name="Andreopoulos W.B."/>
            <person name="Clum A."/>
            <person name="Lindquist E."/>
            <person name="Daum C."/>
            <person name="Ramamoorthy G.K."/>
            <person name="Gryganskyi A."/>
            <person name="Culley D."/>
            <person name="Magnuson J.K."/>
            <person name="James T.Y."/>
            <person name="O'Malley M.A."/>
            <person name="Stajich J.E."/>
            <person name="Spatafora J.W."/>
            <person name="Visel A."/>
            <person name="Grigoriev I.V."/>
        </authorList>
    </citation>
    <scope>NUCLEOTIDE SEQUENCE [LARGE SCALE GENOMIC DNA]</scope>
    <source>
        <strain evidence="8 9">JEL800</strain>
    </source>
</reference>
<dbReference type="AlphaFoldDB" id="A0A1Y2BFF5"/>
<dbReference type="PANTHER" id="PTHR43226">
    <property type="entry name" value="XAA-PRO AMINOPEPTIDASE 3"/>
    <property type="match status" value="1"/>
</dbReference>
<evidence type="ECO:0000313" key="9">
    <source>
        <dbReference type="Proteomes" id="UP000193642"/>
    </source>
</evidence>
<comment type="cofactor">
    <cofactor evidence="1">
        <name>Mn(2+)</name>
        <dbReference type="ChEBI" id="CHEBI:29035"/>
    </cofactor>
</comment>
<dbReference type="Proteomes" id="UP000193642">
    <property type="component" value="Unassembled WGS sequence"/>
</dbReference>
<dbReference type="Gene3D" id="3.40.350.10">
    <property type="entry name" value="Creatinase/prolidase N-terminal domain"/>
    <property type="match status" value="1"/>
</dbReference>
<dbReference type="InterPro" id="IPR036005">
    <property type="entry name" value="Creatinase/aminopeptidase-like"/>
</dbReference>
<gene>
    <name evidence="8" type="ORF">BCR33DRAFT_856206</name>
</gene>
<evidence type="ECO:0000259" key="6">
    <source>
        <dbReference type="Pfam" id="PF00557"/>
    </source>
</evidence>
<evidence type="ECO:0000313" key="8">
    <source>
        <dbReference type="EMBL" id="ORY33549.1"/>
    </source>
</evidence>
<dbReference type="OrthoDB" id="10261878at2759"/>
<dbReference type="Gene3D" id="3.90.230.10">
    <property type="entry name" value="Creatinase/methionine aminopeptidase superfamily"/>
    <property type="match status" value="1"/>
</dbReference>
<keyword evidence="8" id="KW-0031">Aminopeptidase</keyword>
<dbReference type="Pfam" id="PF05195">
    <property type="entry name" value="AMP_N"/>
    <property type="match status" value="1"/>
</dbReference>
<proteinExistence type="predicted"/>
<dbReference type="EMBL" id="MCGO01000067">
    <property type="protein sequence ID" value="ORY33549.1"/>
    <property type="molecule type" value="Genomic_DNA"/>
</dbReference>
<keyword evidence="8" id="KW-0645">Protease</keyword>
<dbReference type="SUPFAM" id="SSF53092">
    <property type="entry name" value="Creatinase/prolidase N-terminal domain"/>
    <property type="match status" value="1"/>
</dbReference>
<keyword evidence="5" id="KW-0472">Membrane</keyword>
<evidence type="ECO:0000256" key="5">
    <source>
        <dbReference type="SAM" id="Phobius"/>
    </source>
</evidence>
<name>A0A1Y2BFF5_9FUNG</name>
<dbReference type="InterPro" id="IPR052433">
    <property type="entry name" value="X-Pro_dipept-like"/>
</dbReference>
<dbReference type="SUPFAM" id="SSF55920">
    <property type="entry name" value="Creatinase/aminopeptidase"/>
    <property type="match status" value="1"/>
</dbReference>
<dbReference type="GO" id="GO:0030145">
    <property type="term" value="F:manganese ion binding"/>
    <property type="evidence" value="ECO:0007669"/>
    <property type="project" value="InterPro"/>
</dbReference>
<protein>
    <submittedName>
        <fullName evidence="8">Creatinase/aminopeptidase</fullName>
    </submittedName>
</protein>
<keyword evidence="9" id="KW-1185">Reference proteome</keyword>
<evidence type="ECO:0000256" key="3">
    <source>
        <dbReference type="ARBA" id="ARBA00022801"/>
    </source>
</evidence>
<keyword evidence="3" id="KW-0378">Hydrolase</keyword>
<keyword evidence="2" id="KW-0479">Metal-binding</keyword>
<dbReference type="InterPro" id="IPR007865">
    <property type="entry name" value="Aminopep_P_N"/>
</dbReference>
<keyword evidence="5" id="KW-0812">Transmembrane</keyword>
<dbReference type="InterPro" id="IPR029149">
    <property type="entry name" value="Creatin/AminoP/Spt16_N"/>
</dbReference>
<dbReference type="GO" id="GO:0006508">
    <property type="term" value="P:proteolysis"/>
    <property type="evidence" value="ECO:0007669"/>
    <property type="project" value="TreeGrafter"/>
</dbReference>
<accession>A0A1Y2BFF5</accession>
<feature type="domain" description="Aminopeptidase P N-terminal" evidence="7">
    <location>
        <begin position="40"/>
        <end position="117"/>
    </location>
</feature>
<dbReference type="Pfam" id="PF00557">
    <property type="entry name" value="Peptidase_M24"/>
    <property type="match status" value="1"/>
</dbReference>
<feature type="domain" description="Peptidase M24" evidence="6">
    <location>
        <begin position="167"/>
        <end position="413"/>
    </location>
</feature>
<evidence type="ECO:0000259" key="7">
    <source>
        <dbReference type="Pfam" id="PF05195"/>
    </source>
</evidence>
<keyword evidence="4" id="KW-0464">Manganese</keyword>
<evidence type="ECO:0000256" key="1">
    <source>
        <dbReference type="ARBA" id="ARBA00001936"/>
    </source>
</evidence>
<comment type="caution">
    <text evidence="8">The sequence shown here is derived from an EMBL/GenBank/DDBJ whole genome shotgun (WGS) entry which is preliminary data.</text>
</comment>
<sequence length="494" mass="55497">MNPFDPFPLRSLAIDNRQRTLARLLPKASTGVVFITSSTREFFYYLTGLTPLDSDHPFALLLELPSGRTTLFSPEYDDEFRLWNATPKTFDELRAEVGVDSVVAAGQLGGVLEKILGPVGAGGIVHILDSTLEVIPDEVKRYNLKRKEFTHAITESRVFKSTAEISLLRQAAEITSKAHIQLMKTASIYTYEKQLEAEYVYSISMSGARNENCILSSARSRKPRINLVDSGVVLYGYVSDVSRTFPRSGRFVGDWKLVYEAVLDAHKAVCQAMRPGVEWEDLHRLADRVMLGHLVKIGVCNGDFEELVRNHVGALFFPHGVGHLIGLEGHDVGGYPDGVKPIDEPGIDKLRMRRKLEAGMVVTVEPGLYFNSNLIQKAVKGGVLTEFLDLKRVKEIEEHVGGVRIEDMVLVTEEGCEVLSKDVPKEVADIEKIMKGAMNEKGVMMNFMNPLKDVEEGVATLKELWKQEYMNIARRIWTERLILFLIFFCLYLTK</sequence>
<dbReference type="STRING" id="329046.A0A1Y2BFF5"/>
<keyword evidence="5" id="KW-1133">Transmembrane helix</keyword>